<accession>A0ABQ7QHV9</accession>
<feature type="chain" id="PRO_5045166245" evidence="1">
    <location>
        <begin position="19"/>
        <end position="489"/>
    </location>
</feature>
<sequence>MFELSSLFLCFLLTVSNGQDITQQIQQVQNIMNNSNGTNNNNLNNNANQNANNGLNMMMNMGTTNMPNDAASIWEMDRRQENDEYYYKKKGYGDREYEYKDKDHDHKKGDEHKHHDHYGYNGNGYNYNGYNNYGFNNYNQGNGNFDRNNNQTIIRPCYDISCVRKYFADHSKCKPVYGHVPEPYYRPQANYLLSFFNLTVTSTGIHYRGLQGVIQDFYLDRQTDRAVLTLLFRNYRLNSTVDYYRYHRAGKEPAITKSFGATYFPSLTTTTIFRGIHKLDLQTSDTTGYVDGVPVAVVDPSAGNHPDPVVQRTFAAFLAGLLIAVQEALLTESPWAAATFIEHTICDFGLRVFVNRKSALTILAVDFQNVTLNVREVIVRYHRRGQQAIVTNSTLDRERYASFTTTTVFNGFAELQLENSETTAYVDSPPAVIVGPELGVHPDPTIALRFAAFIANLPIITQENFLTSAPFYASTFIQYVLCDFGLMIK</sequence>
<name>A0ABQ7QHV9_PLUXY</name>
<protein>
    <submittedName>
        <fullName evidence="2">Uncharacterized protein</fullName>
    </submittedName>
</protein>
<dbReference type="Proteomes" id="UP000823941">
    <property type="component" value="Chromosome 14"/>
</dbReference>
<dbReference type="Pfam" id="PF07294">
    <property type="entry name" value="Fibroin_P25"/>
    <property type="match status" value="1"/>
</dbReference>
<keyword evidence="1" id="KW-0732">Signal</keyword>
<dbReference type="EMBL" id="JAHIBW010000014">
    <property type="protein sequence ID" value="KAG7304799.1"/>
    <property type="molecule type" value="Genomic_DNA"/>
</dbReference>
<organism evidence="2 3">
    <name type="scientific">Plutella xylostella</name>
    <name type="common">Diamondback moth</name>
    <name type="synonym">Plutella maculipennis</name>
    <dbReference type="NCBI Taxonomy" id="51655"/>
    <lineage>
        <taxon>Eukaryota</taxon>
        <taxon>Metazoa</taxon>
        <taxon>Ecdysozoa</taxon>
        <taxon>Arthropoda</taxon>
        <taxon>Hexapoda</taxon>
        <taxon>Insecta</taxon>
        <taxon>Pterygota</taxon>
        <taxon>Neoptera</taxon>
        <taxon>Endopterygota</taxon>
        <taxon>Lepidoptera</taxon>
        <taxon>Glossata</taxon>
        <taxon>Ditrysia</taxon>
        <taxon>Yponomeutoidea</taxon>
        <taxon>Plutellidae</taxon>
        <taxon>Plutella</taxon>
    </lineage>
</organism>
<feature type="signal peptide" evidence="1">
    <location>
        <begin position="1"/>
        <end position="18"/>
    </location>
</feature>
<evidence type="ECO:0000313" key="2">
    <source>
        <dbReference type="EMBL" id="KAG7304799.1"/>
    </source>
</evidence>
<comment type="caution">
    <text evidence="2">The sequence shown here is derived from an EMBL/GenBank/DDBJ whole genome shotgun (WGS) entry which is preliminary data.</text>
</comment>
<proteinExistence type="predicted"/>
<evidence type="ECO:0000256" key="1">
    <source>
        <dbReference type="SAM" id="SignalP"/>
    </source>
</evidence>
<gene>
    <name evidence="2" type="ORF">JYU34_010165</name>
</gene>
<evidence type="ECO:0000313" key="3">
    <source>
        <dbReference type="Proteomes" id="UP000823941"/>
    </source>
</evidence>
<reference evidence="2 3" key="1">
    <citation type="submission" date="2021-06" db="EMBL/GenBank/DDBJ databases">
        <title>A haploid diamondback moth (Plutella xylostella L.) genome assembly resolves 31 chromosomes and identifies a diamide resistance mutation.</title>
        <authorList>
            <person name="Ward C.M."/>
            <person name="Perry K.D."/>
            <person name="Baker G."/>
            <person name="Powis K."/>
            <person name="Heckel D.G."/>
            <person name="Baxter S.W."/>
        </authorList>
    </citation>
    <scope>NUCLEOTIDE SEQUENCE [LARGE SCALE GENOMIC DNA]</scope>
    <source>
        <strain evidence="2 3">LV</strain>
        <tissue evidence="2">Single pupa</tissue>
    </source>
</reference>
<keyword evidence="3" id="KW-1185">Reference proteome</keyword>
<dbReference type="InterPro" id="IPR009911">
    <property type="entry name" value="Fibroin_P25"/>
</dbReference>